<dbReference type="PANTHER" id="PTHR44520:SF2">
    <property type="entry name" value="RESPONSE REGULATOR RCP1"/>
    <property type="match status" value="1"/>
</dbReference>
<dbReference type="CDD" id="cd17557">
    <property type="entry name" value="REC_Rcp-like"/>
    <property type="match status" value="1"/>
</dbReference>
<dbReference type="PROSITE" id="PS50110">
    <property type="entry name" value="RESPONSE_REGULATORY"/>
    <property type="match status" value="1"/>
</dbReference>
<dbReference type="OrthoDB" id="9793549at2"/>
<dbReference type="EMBL" id="FQYO01000001">
    <property type="protein sequence ID" value="SHI33327.1"/>
    <property type="molecule type" value="Genomic_DNA"/>
</dbReference>
<keyword evidence="1" id="KW-0597">Phosphoprotein</keyword>
<protein>
    <recommendedName>
        <fullName evidence="2">Response regulatory domain-containing protein</fullName>
    </recommendedName>
</protein>
<dbReference type="STRING" id="1447782.SAMN05444417_0319"/>
<gene>
    <name evidence="3" type="ORF">SAMN05444417_0319</name>
</gene>
<dbReference type="PANTHER" id="PTHR44520">
    <property type="entry name" value="RESPONSE REGULATOR RCP1-RELATED"/>
    <property type="match status" value="1"/>
</dbReference>
<dbReference type="AlphaFoldDB" id="A0A1M6AA83"/>
<evidence type="ECO:0000313" key="4">
    <source>
        <dbReference type="Proteomes" id="UP000184292"/>
    </source>
</evidence>
<evidence type="ECO:0000256" key="1">
    <source>
        <dbReference type="PROSITE-ProRule" id="PRU00169"/>
    </source>
</evidence>
<keyword evidence="4" id="KW-1185">Reference proteome</keyword>
<reference evidence="3 4" key="1">
    <citation type="submission" date="2016-11" db="EMBL/GenBank/DDBJ databases">
        <authorList>
            <person name="Jaros S."/>
            <person name="Januszkiewicz K."/>
            <person name="Wedrychowicz H."/>
        </authorList>
    </citation>
    <scope>NUCLEOTIDE SEQUENCE [LARGE SCALE GENOMIC DNA]</scope>
    <source>
        <strain evidence="3 4">DSM 100565</strain>
    </source>
</reference>
<proteinExistence type="predicted"/>
<feature type="domain" description="Response regulatory" evidence="2">
    <location>
        <begin position="6"/>
        <end position="128"/>
    </location>
</feature>
<feature type="modified residue" description="4-aspartylphosphate" evidence="1">
    <location>
        <position position="61"/>
    </location>
</feature>
<dbReference type="GO" id="GO:0000160">
    <property type="term" value="P:phosphorelay signal transduction system"/>
    <property type="evidence" value="ECO:0007669"/>
    <property type="project" value="InterPro"/>
</dbReference>
<dbReference type="InterPro" id="IPR011006">
    <property type="entry name" value="CheY-like_superfamily"/>
</dbReference>
<evidence type="ECO:0000259" key="2">
    <source>
        <dbReference type="PROSITE" id="PS50110"/>
    </source>
</evidence>
<dbReference type="Pfam" id="PF00072">
    <property type="entry name" value="Response_reg"/>
    <property type="match status" value="1"/>
</dbReference>
<name>A0A1M6AA83_9RHOB</name>
<dbReference type="Gene3D" id="3.40.50.2300">
    <property type="match status" value="1"/>
</dbReference>
<dbReference type="InterPro" id="IPR052893">
    <property type="entry name" value="TCS_response_regulator"/>
</dbReference>
<dbReference type="SUPFAM" id="SSF52172">
    <property type="entry name" value="CheY-like"/>
    <property type="match status" value="1"/>
</dbReference>
<organism evidence="3 4">
    <name type="scientific">Wenxinia saemankumensis</name>
    <dbReference type="NCBI Taxonomy" id="1447782"/>
    <lineage>
        <taxon>Bacteria</taxon>
        <taxon>Pseudomonadati</taxon>
        <taxon>Pseudomonadota</taxon>
        <taxon>Alphaproteobacteria</taxon>
        <taxon>Rhodobacterales</taxon>
        <taxon>Roseobacteraceae</taxon>
        <taxon>Wenxinia</taxon>
    </lineage>
</organism>
<accession>A0A1M6AA83</accession>
<dbReference type="SMART" id="SM00448">
    <property type="entry name" value="REC"/>
    <property type="match status" value="1"/>
</dbReference>
<dbReference type="Proteomes" id="UP000184292">
    <property type="component" value="Unassembled WGS sequence"/>
</dbReference>
<dbReference type="RefSeq" id="WP_073325926.1">
    <property type="nucleotide sequence ID" value="NZ_FQYO01000001.1"/>
</dbReference>
<evidence type="ECO:0000313" key="3">
    <source>
        <dbReference type="EMBL" id="SHI33327.1"/>
    </source>
</evidence>
<sequence>MSHDVTFLIVDDDRVSVMAIERAIRKLRLDNPIEVAGDGLEALDRLREGPRDLRPYIILLDLHMPRMGGLEFLSNVRQDVELRNSVVFVQTTSYAPADIAKAYEHMVAGYIVKDNTFESMRRAMEMLGAYTRIVRLPGERRPPYVTAARAL</sequence>
<dbReference type="InterPro" id="IPR001789">
    <property type="entry name" value="Sig_transdc_resp-reg_receiver"/>
</dbReference>